<organism evidence="1 2">
    <name type="scientific">Stegodyphus mimosarum</name>
    <name type="common">African social velvet spider</name>
    <dbReference type="NCBI Taxonomy" id="407821"/>
    <lineage>
        <taxon>Eukaryota</taxon>
        <taxon>Metazoa</taxon>
        <taxon>Ecdysozoa</taxon>
        <taxon>Arthropoda</taxon>
        <taxon>Chelicerata</taxon>
        <taxon>Arachnida</taxon>
        <taxon>Araneae</taxon>
        <taxon>Araneomorphae</taxon>
        <taxon>Entelegynae</taxon>
        <taxon>Eresoidea</taxon>
        <taxon>Eresidae</taxon>
        <taxon>Stegodyphus</taxon>
    </lineage>
</organism>
<proteinExistence type="predicted"/>
<gene>
    <name evidence="1" type="ORF">X975_19874</name>
</gene>
<evidence type="ECO:0000313" key="1">
    <source>
        <dbReference type="EMBL" id="KFM73147.1"/>
    </source>
</evidence>
<dbReference type="EMBL" id="KK118516">
    <property type="protein sequence ID" value="KFM73147.1"/>
    <property type="molecule type" value="Genomic_DNA"/>
</dbReference>
<name>A0A087U708_STEMI</name>
<accession>A0A087U708</accession>
<evidence type="ECO:0000313" key="2">
    <source>
        <dbReference type="Proteomes" id="UP000054359"/>
    </source>
</evidence>
<dbReference type="Proteomes" id="UP000054359">
    <property type="component" value="Unassembled WGS sequence"/>
</dbReference>
<sequence>PQNCYRNCSIHSAHQHHAKSPQNEVNRTLLQFSWLYQSNFTSLRFSLHITADIVQRS</sequence>
<feature type="non-terminal residue" evidence="1">
    <location>
        <position position="1"/>
    </location>
</feature>
<reference evidence="1 2" key="1">
    <citation type="submission" date="2013-11" db="EMBL/GenBank/DDBJ databases">
        <title>Genome sequencing of Stegodyphus mimosarum.</title>
        <authorList>
            <person name="Bechsgaard J."/>
        </authorList>
    </citation>
    <scope>NUCLEOTIDE SEQUENCE [LARGE SCALE GENOMIC DNA]</scope>
</reference>
<dbReference type="AlphaFoldDB" id="A0A087U708"/>
<protein>
    <submittedName>
        <fullName evidence="1">Uncharacterized protein</fullName>
    </submittedName>
</protein>
<feature type="non-terminal residue" evidence="1">
    <location>
        <position position="57"/>
    </location>
</feature>
<keyword evidence="2" id="KW-1185">Reference proteome</keyword>